<feature type="domain" description="LTD" evidence="4">
    <location>
        <begin position="410"/>
        <end position="553"/>
    </location>
</feature>
<feature type="domain" description="Cadherin" evidence="3">
    <location>
        <begin position="1172"/>
        <end position="1313"/>
    </location>
</feature>
<dbReference type="GO" id="GO:0016020">
    <property type="term" value="C:membrane"/>
    <property type="evidence" value="ECO:0007669"/>
    <property type="project" value="InterPro"/>
</dbReference>
<feature type="compositionally biased region" description="Polar residues" evidence="1">
    <location>
        <begin position="1926"/>
        <end position="1938"/>
    </location>
</feature>
<keyword evidence="2" id="KW-0812">Transmembrane</keyword>
<dbReference type="InterPro" id="IPR001322">
    <property type="entry name" value="Lamin_tail_dom"/>
</dbReference>
<keyword evidence="6" id="KW-1185">Reference proteome</keyword>
<gene>
    <name evidence="5" type="ORF">GH885_08325</name>
</gene>
<keyword evidence="2" id="KW-1133">Transmembrane helix</keyword>
<feature type="transmembrane region" description="Helical" evidence="2">
    <location>
        <begin position="1945"/>
        <end position="1964"/>
    </location>
</feature>
<feature type="compositionally biased region" description="Acidic residues" evidence="1">
    <location>
        <begin position="34"/>
        <end position="48"/>
    </location>
</feature>
<reference evidence="5 6" key="1">
    <citation type="submission" date="2019-10" db="EMBL/GenBank/DDBJ databases">
        <title>Gracilibacillus salitolerans sp. nov., a moderate halophile isolated from a saline soil in northwest China.</title>
        <authorList>
            <person name="Gan L."/>
        </authorList>
    </citation>
    <scope>NUCLEOTIDE SEQUENCE [LARGE SCALE GENOMIC DNA]</scope>
    <source>
        <strain evidence="5 6">TP2-8</strain>
    </source>
</reference>
<evidence type="ECO:0000256" key="1">
    <source>
        <dbReference type="SAM" id="MobiDB-lite"/>
    </source>
</evidence>
<feature type="compositionally biased region" description="Acidic residues" evidence="1">
    <location>
        <begin position="93"/>
        <end position="104"/>
    </location>
</feature>
<evidence type="ECO:0000313" key="5">
    <source>
        <dbReference type="EMBL" id="MRI66355.1"/>
    </source>
</evidence>
<dbReference type="InterPro" id="IPR051918">
    <property type="entry name" value="STPP_CPPED1"/>
</dbReference>
<name>A0A6N7QZQ0_9BACI</name>
<dbReference type="Pfam" id="PF00149">
    <property type="entry name" value="Metallophos"/>
    <property type="match status" value="1"/>
</dbReference>
<accession>A0A6N7QZQ0</accession>
<dbReference type="RefSeq" id="WP_153835091.1">
    <property type="nucleotide sequence ID" value="NZ_JBHUMW010000056.1"/>
</dbReference>
<evidence type="ECO:0000313" key="6">
    <source>
        <dbReference type="Proteomes" id="UP000435187"/>
    </source>
</evidence>
<dbReference type="GO" id="GO:0007156">
    <property type="term" value="P:homophilic cell adhesion via plasma membrane adhesion molecules"/>
    <property type="evidence" value="ECO:0007669"/>
    <property type="project" value="InterPro"/>
</dbReference>
<dbReference type="Proteomes" id="UP000435187">
    <property type="component" value="Unassembled WGS sequence"/>
</dbReference>
<dbReference type="SUPFAM" id="SSF56300">
    <property type="entry name" value="Metallo-dependent phosphatases"/>
    <property type="match status" value="1"/>
</dbReference>
<feature type="domain" description="LTD" evidence="4">
    <location>
        <begin position="133"/>
        <end position="281"/>
    </location>
</feature>
<feature type="compositionally biased region" description="Basic and acidic residues" evidence="1">
    <location>
        <begin position="1851"/>
        <end position="1883"/>
    </location>
</feature>
<proteinExistence type="predicted"/>
<feature type="region of interest" description="Disordered" evidence="1">
    <location>
        <begin position="34"/>
        <end position="136"/>
    </location>
</feature>
<dbReference type="GO" id="GO:0005509">
    <property type="term" value="F:calcium ion binding"/>
    <property type="evidence" value="ECO:0007669"/>
    <property type="project" value="InterPro"/>
</dbReference>
<feature type="compositionally biased region" description="Low complexity" evidence="1">
    <location>
        <begin position="1898"/>
        <end position="1907"/>
    </location>
</feature>
<evidence type="ECO:0000259" key="4">
    <source>
        <dbReference type="PROSITE" id="PS51841"/>
    </source>
</evidence>
<feature type="compositionally biased region" description="Polar residues" evidence="1">
    <location>
        <begin position="1884"/>
        <end position="1893"/>
    </location>
</feature>
<evidence type="ECO:0000259" key="3">
    <source>
        <dbReference type="PROSITE" id="PS50268"/>
    </source>
</evidence>
<protein>
    <submittedName>
        <fullName evidence="5">Metallophosphoesterase</fullName>
    </submittedName>
</protein>
<evidence type="ECO:0000256" key="2">
    <source>
        <dbReference type="SAM" id="Phobius"/>
    </source>
</evidence>
<sequence length="1971" mass="222630">MGQKWTSRLSLLVIFLLIFTNVFAYGPVAYANTEEEIEQEETAPEQNEETNSTGESLESETVGGDSSLTQEEQINNEETETESQQDNKKKESIDEEVASEENSQEEVTNSGEESESTEEEAATEESSDKKLEAQSTIDYQTLPPLLLTEIMPNNDGADNFEYFEVYNNSNQAILLDYYTVALRYTDGSANDKKFDFPKVSIPAGETLVFWHNPEQLTEADFNAHYSTELTEDQIVSYQGTNFYNSGNRGVVIKDDNEDIVTNSYLAEDIASGKVVTYQYPAESIEMERYQTVTDPTPGTVEEEQLPEEKVMLDELDKPEIDHTPIAEGPEGKSITITAELTSAEHKVKGTLHYRSEEGSFEQMDMTSVENNVYEATISSENVKAGELEYYITAVNSQQRIRLPETDSETFTIDVTSIDKSEEDFQQYPHLLITEISPNTEGGGTDYFEYFELYNNTNQTLSFHQYAHIYYYTDSGREVQFKVPPVDIESQETLVFWYNNGNYSLEDFNNHFSTNLTSEQVVEVTDTTFPGFANGGNRALILRDASQEEVIYADYDGADNDNNGGVIQYKYPYEGTQMTKLETLADPTPGTISYEQVPSEVVKIEEPEEDTTAPVITHEAVTGAEAFSSVTIEAEVTDNLAIPDVTLFVKNEDSEYRSLSMVSDSQEPDKYKVEIPGIYVESDLTYYIEATDGINTERTEEFTISVSQDEVDTQSLPPLLVTEIVPDSTNVGTADGYEFIEIYNNTNQDIPFEHYKMQYRYGNDPASDVIWPSIPDDVVIPAGETLVFWIINGQNNDQTVADFNANYGSDLIENENIVRIESAGMANGSMRGLIIASNIGHEYSIAYYNDLDTTDDTAPNKGIVYKYPADDSNIMEKVSAGTIDATPGVVEDYQVPIDPVQVEQDQTPPVVEDITGVETINQTDDLDVTAEASDQEELKTVAIYYRTNANEDYKKALIEEGEEEGVFTYRIYAPEMIGNTEVEYYFEASDGENTTTTNPETVTIESNLDHSPLRLNVEEGQVLKETFVLKGTSNIDQPADMNMVIDGNQVPTSYQAIEHEAYFAFEVSGINTYFQNGVTIGDEIIHIFDDWIAQWETITVPIDPNYLEIGENTITIRAGNKATPWEGDPGENRDDYNLRNVRLVLADGTILTDPNHSDPENVLDMGDDGTHRIAEDFTFTISEDHAQSIAYEWDTTEVTDGEHTVKVTDSKETIQEQVLVDNTAPNIEATVANEETYKGTFIIDAEIDDDVAGVDTYQAKLDGEEIDLPFETSSGELANGEHTLSITATDQIGNKGTEEITFYTVEENPEVPENLSNVQDGDPTLKVRVNDPMGDKMDVGFYQGFQYKPSDTEAVVSYQGASAVEPPNTNEIDSSTLLEEQDISLVAEKDGEYLVHDATTEFPYHRFDVTLDDTVDENDLVELEWNGNSLEGRKVTMYAWNVESSKWDIVDYQIAGEEDFTLKGDVEVASYSNEHQIQVMIQDEIPADRDDYDYTFVWMSDTQYYSESYPHIFERQTEWIKEQQEEMKIEYVFHSGDLVDEADQPYQWEYADEYMRTLDDAAIPYGVLAGNHDVLQKTEDYTEYYKYFGEDRFQDKPYYGGSYQNNRGHYDLISVDGNDYIMLYLGWGIDDEGIAWMNEVLSQHPDRTAILTFHEYLQATGTRHPLGEKLYQEVVLPNENVVAVLSGHYHEAQTLVDEIDDDGDGNPDRKVYQMLADYQAGPEGGQGYMRLLHFDTDNNQIYVNTYSPYMDDYNYYDTDEYPNKDEFTIDLDLTAKEKRVATDSFVVNVYTDNEIGKVDNVVSGDTAKVTWEGLTKGERYFWYATVTDNYTGETRSPIWSFVKGEDDTSGNGKDKDKDKDKDKNKDKDKKKDKDKNKPEKHPDSNTDSDSTSGFDKNDNNNNQNSERNNVQEAEDQRSKQEVKNSDKQSPIASNDNINLPNTATNIFQIMALSIILLIIGTILYVRNRTQLN</sequence>
<feature type="region of interest" description="Disordered" evidence="1">
    <location>
        <begin position="1840"/>
        <end position="1938"/>
    </location>
</feature>
<dbReference type="PROSITE" id="PS51841">
    <property type="entry name" value="LTD"/>
    <property type="match status" value="3"/>
</dbReference>
<feature type="compositionally biased region" description="Acidic residues" evidence="1">
    <location>
        <begin position="112"/>
        <end position="125"/>
    </location>
</feature>
<dbReference type="PROSITE" id="PS50268">
    <property type="entry name" value="CADHERIN_2"/>
    <property type="match status" value="1"/>
</dbReference>
<dbReference type="Pfam" id="PF00932">
    <property type="entry name" value="LTD"/>
    <property type="match status" value="2"/>
</dbReference>
<feature type="domain" description="LTD" evidence="4">
    <location>
        <begin position="706"/>
        <end position="844"/>
    </location>
</feature>
<dbReference type="InterPro" id="IPR002126">
    <property type="entry name" value="Cadherin-like_dom"/>
</dbReference>
<dbReference type="EMBL" id="WJEE01000014">
    <property type="protein sequence ID" value="MRI66355.1"/>
    <property type="molecule type" value="Genomic_DNA"/>
</dbReference>
<feature type="compositionally biased region" description="Acidic residues" evidence="1">
    <location>
        <begin position="74"/>
        <end position="83"/>
    </location>
</feature>
<dbReference type="SUPFAM" id="SSF74853">
    <property type="entry name" value="Lamin A/C globular tail domain"/>
    <property type="match status" value="2"/>
</dbReference>
<dbReference type="Gene3D" id="3.60.21.10">
    <property type="match status" value="1"/>
</dbReference>
<feature type="compositionally biased region" description="Basic and acidic residues" evidence="1">
    <location>
        <begin position="1913"/>
        <end position="1925"/>
    </location>
</feature>
<dbReference type="GO" id="GO:0016787">
    <property type="term" value="F:hydrolase activity"/>
    <property type="evidence" value="ECO:0007669"/>
    <property type="project" value="InterPro"/>
</dbReference>
<dbReference type="InterPro" id="IPR004843">
    <property type="entry name" value="Calcineurin-like_PHP"/>
</dbReference>
<keyword evidence="2" id="KW-0472">Membrane</keyword>
<organism evidence="5 6">
    <name type="scientific">Gracilibacillus thailandensis</name>
    <dbReference type="NCBI Taxonomy" id="563735"/>
    <lineage>
        <taxon>Bacteria</taxon>
        <taxon>Bacillati</taxon>
        <taxon>Bacillota</taxon>
        <taxon>Bacilli</taxon>
        <taxon>Bacillales</taxon>
        <taxon>Bacillaceae</taxon>
        <taxon>Gracilibacillus</taxon>
    </lineage>
</organism>
<dbReference type="PANTHER" id="PTHR43143">
    <property type="entry name" value="METALLOPHOSPHOESTERASE, CALCINEURIN SUPERFAMILY"/>
    <property type="match status" value="1"/>
</dbReference>
<dbReference type="PANTHER" id="PTHR43143:SF5">
    <property type="entry name" value="SECRETED PROTEIN"/>
    <property type="match status" value="1"/>
</dbReference>
<dbReference type="InterPro" id="IPR036415">
    <property type="entry name" value="Lamin_tail_dom_sf"/>
</dbReference>
<dbReference type="InterPro" id="IPR029052">
    <property type="entry name" value="Metallo-depent_PP-like"/>
</dbReference>
<comment type="caution">
    <text evidence="5">The sequence shown here is derived from an EMBL/GenBank/DDBJ whole genome shotgun (WGS) entry which is preliminary data.</text>
</comment>